<evidence type="ECO:0000313" key="2">
    <source>
        <dbReference type="Proteomes" id="UP000634011"/>
    </source>
</evidence>
<dbReference type="RefSeq" id="WP_186911463.1">
    <property type="nucleotide sequence ID" value="NZ_JACOFV010000003.1"/>
</dbReference>
<comment type="caution">
    <text evidence="1">The sequence shown here is derived from an EMBL/GenBank/DDBJ whole genome shotgun (WGS) entry which is preliminary data.</text>
</comment>
<dbReference type="Proteomes" id="UP000634011">
    <property type="component" value="Unassembled WGS sequence"/>
</dbReference>
<evidence type="ECO:0000313" key="1">
    <source>
        <dbReference type="EMBL" id="MBC3861545.1"/>
    </source>
</evidence>
<sequence length="51" mass="5741">MRISLLKQRITIKDALREPIKNGIRSYFLYEGTPLSLSHAVAVDIAPCILD</sequence>
<gene>
    <name evidence="1" type="ORF">H8K32_05475</name>
</gene>
<reference evidence="1" key="1">
    <citation type="submission" date="2020-08" db="EMBL/GenBank/DDBJ databases">
        <title>Novel species isolated from subtropical streams in China.</title>
        <authorList>
            <person name="Lu H."/>
        </authorList>
    </citation>
    <scope>NUCLEOTIDE SEQUENCE</scope>
    <source>
        <strain evidence="1">KACC 12607</strain>
    </source>
</reference>
<dbReference type="EMBL" id="JACOFV010000003">
    <property type="protein sequence ID" value="MBC3861545.1"/>
    <property type="molecule type" value="Genomic_DNA"/>
</dbReference>
<keyword evidence="2" id="KW-1185">Reference proteome</keyword>
<name>A0A923HGB8_9BURK</name>
<protein>
    <submittedName>
        <fullName evidence="1">Uncharacterized protein</fullName>
    </submittedName>
</protein>
<accession>A0A923HGB8</accession>
<dbReference type="AlphaFoldDB" id="A0A923HGB8"/>
<organism evidence="1 2">
    <name type="scientific">Undibacterium jejuense</name>
    <dbReference type="NCBI Taxonomy" id="1344949"/>
    <lineage>
        <taxon>Bacteria</taxon>
        <taxon>Pseudomonadati</taxon>
        <taxon>Pseudomonadota</taxon>
        <taxon>Betaproteobacteria</taxon>
        <taxon>Burkholderiales</taxon>
        <taxon>Oxalobacteraceae</taxon>
        <taxon>Undibacterium</taxon>
    </lineage>
</organism>
<proteinExistence type="predicted"/>